<accession>A0A812A2T2</accession>
<dbReference type="PANTHER" id="PTHR12143">
    <property type="entry name" value="PEPTIDE N-GLYCANASE PNGASE -RELATED"/>
    <property type="match status" value="1"/>
</dbReference>
<dbReference type="InterPro" id="IPR008928">
    <property type="entry name" value="6-hairpin_glycosidase_sf"/>
</dbReference>
<evidence type="ECO:0000313" key="2">
    <source>
        <dbReference type="EMBL" id="CAD7767302.1"/>
    </source>
</evidence>
<sequence>MVDYMGGDKSFARFLDKLFTENTSTTGRTQSDITGLIGQYAHGNEPSHHMAYLYSYVDEPWNTQKYVKRIMNELYSNQPDGLCGNEDCGQMSSWYVLSAMGFYSVTPGMDYYTLGSPMFDKVTINLENGNSFIIEANDNDSENVFVESVLLNGKKYDKSFINHSDIMNGGSFVFNMTDTPQKDCFKQAPVSVIDTSVIISVPYIKEGGNDI</sequence>
<dbReference type="Gene3D" id="3.30.2080.10">
    <property type="entry name" value="GH92 mannosidase domain"/>
    <property type="match status" value="1"/>
</dbReference>
<gene>
    <name evidence="2" type="ORF">DNFNHJIP_00710</name>
</gene>
<dbReference type="InterPro" id="IPR012939">
    <property type="entry name" value="Glyco_hydro_92"/>
</dbReference>
<dbReference type="AlphaFoldDB" id="A0A812A2T2"/>
<dbReference type="GO" id="GO:0006516">
    <property type="term" value="P:glycoprotein catabolic process"/>
    <property type="evidence" value="ECO:0007669"/>
    <property type="project" value="TreeGrafter"/>
</dbReference>
<dbReference type="GO" id="GO:0005829">
    <property type="term" value="C:cytosol"/>
    <property type="evidence" value="ECO:0007669"/>
    <property type="project" value="TreeGrafter"/>
</dbReference>
<dbReference type="EMBL" id="CAJHZY010000131">
    <property type="protein sequence ID" value="CAD7767302.1"/>
    <property type="molecule type" value="Genomic_DNA"/>
</dbReference>
<dbReference type="SUPFAM" id="SSF48208">
    <property type="entry name" value="Six-hairpin glycosidases"/>
    <property type="match status" value="1"/>
</dbReference>
<dbReference type="GO" id="GO:0005975">
    <property type="term" value="P:carbohydrate metabolic process"/>
    <property type="evidence" value="ECO:0007669"/>
    <property type="project" value="InterPro"/>
</dbReference>
<comment type="caution">
    <text evidence="2">The sequence shown here is derived from an EMBL/GenBank/DDBJ whole genome shotgun (WGS) entry which is preliminary data.</text>
</comment>
<protein>
    <submittedName>
        <fullName evidence="2">Glycosyl hydrolase family 92</fullName>
    </submittedName>
</protein>
<evidence type="ECO:0000313" key="3">
    <source>
        <dbReference type="Proteomes" id="UP000614580"/>
    </source>
</evidence>
<organism evidence="2 3">
    <name type="scientific">Candidatus Argoarchaeum ethanivorans</name>
    <dbReference type="NCBI Taxonomy" id="2608793"/>
    <lineage>
        <taxon>Archaea</taxon>
        <taxon>Methanobacteriati</taxon>
        <taxon>Methanobacteriota</taxon>
        <taxon>Stenosarchaea group</taxon>
        <taxon>Methanomicrobia</taxon>
        <taxon>Methanosarcinales</taxon>
        <taxon>Methanosarcinales incertae sedis</taxon>
        <taxon>GOM Arc I cluster</taxon>
        <taxon>Candidatus Argoarchaeum</taxon>
    </lineage>
</organism>
<evidence type="ECO:0000259" key="1">
    <source>
        <dbReference type="Pfam" id="PF07971"/>
    </source>
</evidence>
<feature type="domain" description="Glycosyl hydrolase family 92" evidence="1">
    <location>
        <begin position="1"/>
        <end position="177"/>
    </location>
</feature>
<keyword evidence="2" id="KW-0378">Hydrolase</keyword>
<proteinExistence type="predicted"/>
<dbReference type="GO" id="GO:0000224">
    <property type="term" value="F:peptide-N4-(N-acetyl-beta-glucosaminyl)asparagine amidase activity"/>
    <property type="evidence" value="ECO:0007669"/>
    <property type="project" value="TreeGrafter"/>
</dbReference>
<reference evidence="2" key="1">
    <citation type="submission" date="2020-12" db="EMBL/GenBank/DDBJ databases">
        <authorList>
            <person name="Hahn C.J."/>
            <person name="Laso-Perez R."/>
            <person name="Vulcano F."/>
            <person name="Vaziourakis K.-M."/>
            <person name="Stokke R."/>
            <person name="Steen I.H."/>
            <person name="Teske A."/>
            <person name="Boetius A."/>
            <person name="Liebeke M."/>
            <person name="Amann R."/>
            <person name="Knittel K."/>
        </authorList>
    </citation>
    <scope>NUCLEOTIDE SEQUENCE</scope>
    <source>
        <strain evidence="2">Gfbio:c6db26ca-90af-429b-aeed-0e3e8aed0b5e:GoM-Arc1_AMV-AAA_792_C10</strain>
    </source>
</reference>
<dbReference type="InterPro" id="IPR050883">
    <property type="entry name" value="PNGase"/>
</dbReference>
<name>A0A812A2T2_9EURY</name>
<dbReference type="Proteomes" id="UP000614580">
    <property type="component" value="Unassembled WGS sequence"/>
</dbReference>
<dbReference type="FunFam" id="3.30.2080.10:FF:000001">
    <property type="entry name" value="Alpha-1,2-mannosidase subfamily"/>
    <property type="match status" value="1"/>
</dbReference>
<dbReference type="Pfam" id="PF07971">
    <property type="entry name" value="Glyco_hydro_92"/>
    <property type="match status" value="1"/>
</dbReference>
<dbReference type="PANTHER" id="PTHR12143:SF39">
    <property type="entry name" value="SECRETED PROTEIN"/>
    <property type="match status" value="1"/>
</dbReference>